<dbReference type="Proteomes" id="UP001187531">
    <property type="component" value="Unassembled WGS sequence"/>
</dbReference>
<accession>A0AA88KZD2</accession>
<keyword evidence="3" id="KW-1185">Reference proteome</keyword>
<protein>
    <submittedName>
        <fullName evidence="2">Uncharacterized protein</fullName>
    </submittedName>
</protein>
<reference evidence="2" key="1">
    <citation type="submission" date="2023-07" db="EMBL/GenBank/DDBJ databases">
        <title>Chromosome-level genome assembly of Artemia franciscana.</title>
        <authorList>
            <person name="Jo E."/>
        </authorList>
    </citation>
    <scope>NUCLEOTIDE SEQUENCE</scope>
    <source>
        <tissue evidence="2">Whole body</tissue>
    </source>
</reference>
<feature type="region of interest" description="Disordered" evidence="1">
    <location>
        <begin position="64"/>
        <end position="104"/>
    </location>
</feature>
<name>A0AA88KZD2_ARTSF</name>
<feature type="compositionally biased region" description="Polar residues" evidence="1">
    <location>
        <begin position="72"/>
        <end position="83"/>
    </location>
</feature>
<gene>
    <name evidence="2" type="ORF">QYM36_009213</name>
</gene>
<proteinExistence type="predicted"/>
<organism evidence="2 3">
    <name type="scientific">Artemia franciscana</name>
    <name type="common">Brine shrimp</name>
    <name type="synonym">Artemia sanfranciscana</name>
    <dbReference type="NCBI Taxonomy" id="6661"/>
    <lineage>
        <taxon>Eukaryota</taxon>
        <taxon>Metazoa</taxon>
        <taxon>Ecdysozoa</taxon>
        <taxon>Arthropoda</taxon>
        <taxon>Crustacea</taxon>
        <taxon>Branchiopoda</taxon>
        <taxon>Anostraca</taxon>
        <taxon>Artemiidae</taxon>
        <taxon>Artemia</taxon>
    </lineage>
</organism>
<sequence>MSPNYDPLGTETDNNLHPSPRPIFDGPSFGARNVSPFGTTPLPRALTDPSSPEQAFTYSLALRTPGPMAVPPQSNEDVSTQMPRDTRYTTRSGRLVNPVIPLDL</sequence>
<dbReference type="EMBL" id="JAVRJZ010000014">
    <property type="protein sequence ID" value="KAK2713263.1"/>
    <property type="molecule type" value="Genomic_DNA"/>
</dbReference>
<comment type="caution">
    <text evidence="2">The sequence shown here is derived from an EMBL/GenBank/DDBJ whole genome shotgun (WGS) entry which is preliminary data.</text>
</comment>
<evidence type="ECO:0000256" key="1">
    <source>
        <dbReference type="SAM" id="MobiDB-lite"/>
    </source>
</evidence>
<feature type="region of interest" description="Disordered" evidence="1">
    <location>
        <begin position="1"/>
        <end position="52"/>
    </location>
</feature>
<evidence type="ECO:0000313" key="3">
    <source>
        <dbReference type="Proteomes" id="UP001187531"/>
    </source>
</evidence>
<dbReference type="AlphaFoldDB" id="A0AA88KZD2"/>
<evidence type="ECO:0000313" key="2">
    <source>
        <dbReference type="EMBL" id="KAK2713263.1"/>
    </source>
</evidence>